<feature type="region of interest" description="Disordered" evidence="1">
    <location>
        <begin position="1"/>
        <end position="21"/>
    </location>
</feature>
<dbReference type="AlphaFoldDB" id="A0ABD0Y435"/>
<feature type="compositionally biased region" description="Polar residues" evidence="1">
    <location>
        <begin position="9"/>
        <end position="20"/>
    </location>
</feature>
<evidence type="ECO:0000313" key="3">
    <source>
        <dbReference type="Proteomes" id="UP001558652"/>
    </source>
</evidence>
<sequence length="482" mass="57467">MASKRRNMFQKNKTQETTENGRLYEMESKIEEKKVPYFEDMDGADPLEMSLEELQVYTQQVYQAVVKEKFERDAFEIETNKMVKYWKITSQDLKQAEVNLRRLLQKKNYLKMENEKRVLDARWDSRLEQYKNAEDLANKIRNKADFRKSYGDNLQIRNWWLEQDAVVLKRQIRNHVTDTIHCSFEQGILHFRDKERVRDKVHLENGNRESNLRSSHQQELDELRTTWLEDVTSEAARLVDESQEATKRHLDEQRQVLTAYSDIHSLYFIHIDALRPKLSAAVEENTAAKVRLSKLAAINSNLTNKIQHLARDIRLSTEHMAHMEKEAKKRRKESLTGSHEKEALNLSSTMYNTTVWRVSQLGIQEYTDQLSKSLATEILDCKYEMEKRRIYYAEKVRMVDYAIAKCDQVLANHPQLLEDEEEVEVCEELEWSAPRLEETSWEEYDVERMTFRNLYQLYNMHFRKRGDGLQNFGYKIDRRVVQ</sequence>
<organism evidence="2 3">
    <name type="scientific">Ranatra chinensis</name>
    <dbReference type="NCBI Taxonomy" id="642074"/>
    <lineage>
        <taxon>Eukaryota</taxon>
        <taxon>Metazoa</taxon>
        <taxon>Ecdysozoa</taxon>
        <taxon>Arthropoda</taxon>
        <taxon>Hexapoda</taxon>
        <taxon>Insecta</taxon>
        <taxon>Pterygota</taxon>
        <taxon>Neoptera</taxon>
        <taxon>Paraneoptera</taxon>
        <taxon>Hemiptera</taxon>
        <taxon>Heteroptera</taxon>
        <taxon>Panheteroptera</taxon>
        <taxon>Nepomorpha</taxon>
        <taxon>Nepidae</taxon>
        <taxon>Ranatrinae</taxon>
        <taxon>Ranatra</taxon>
    </lineage>
</organism>
<gene>
    <name evidence="2" type="ORF">AAG570_003575</name>
</gene>
<keyword evidence="3" id="KW-1185">Reference proteome</keyword>
<name>A0ABD0Y435_9HEMI</name>
<proteinExistence type="predicted"/>
<reference evidence="2 3" key="1">
    <citation type="submission" date="2024-07" db="EMBL/GenBank/DDBJ databases">
        <title>Chromosome-level genome assembly of the water stick insect Ranatra chinensis (Heteroptera: Nepidae).</title>
        <authorList>
            <person name="Liu X."/>
        </authorList>
    </citation>
    <scope>NUCLEOTIDE SEQUENCE [LARGE SCALE GENOMIC DNA]</scope>
    <source>
        <strain evidence="2">Cailab_2021Rc</strain>
        <tissue evidence="2">Muscle</tissue>
    </source>
</reference>
<evidence type="ECO:0000313" key="2">
    <source>
        <dbReference type="EMBL" id="KAL1122170.1"/>
    </source>
</evidence>
<dbReference type="Proteomes" id="UP001558652">
    <property type="component" value="Unassembled WGS sequence"/>
</dbReference>
<accession>A0ABD0Y435</accession>
<protein>
    <submittedName>
        <fullName evidence="2">Uncharacterized protein</fullName>
    </submittedName>
</protein>
<comment type="caution">
    <text evidence="2">The sequence shown here is derived from an EMBL/GenBank/DDBJ whole genome shotgun (WGS) entry which is preliminary data.</text>
</comment>
<dbReference type="EMBL" id="JBFDAA010000014">
    <property type="protein sequence ID" value="KAL1122170.1"/>
    <property type="molecule type" value="Genomic_DNA"/>
</dbReference>
<evidence type="ECO:0000256" key="1">
    <source>
        <dbReference type="SAM" id="MobiDB-lite"/>
    </source>
</evidence>